<evidence type="ECO:0000313" key="3">
    <source>
        <dbReference type="Proteomes" id="UP000516404"/>
    </source>
</evidence>
<dbReference type="KEGG" id="rter:IDM49_10975"/>
<organism evidence="2 3">
    <name type="scientific">Rothia terrae</name>
    <dbReference type="NCBI Taxonomy" id="396015"/>
    <lineage>
        <taxon>Bacteria</taxon>
        <taxon>Bacillati</taxon>
        <taxon>Actinomycetota</taxon>
        <taxon>Actinomycetes</taxon>
        <taxon>Micrococcales</taxon>
        <taxon>Micrococcaceae</taxon>
        <taxon>Rothia</taxon>
    </lineage>
</organism>
<feature type="region of interest" description="Disordered" evidence="1">
    <location>
        <begin position="158"/>
        <end position="199"/>
    </location>
</feature>
<evidence type="ECO:0000256" key="1">
    <source>
        <dbReference type="SAM" id="MobiDB-lite"/>
    </source>
</evidence>
<evidence type="ECO:0000313" key="2">
    <source>
        <dbReference type="EMBL" id="QNV37701.1"/>
    </source>
</evidence>
<feature type="compositionally biased region" description="Gly residues" evidence="1">
    <location>
        <begin position="169"/>
        <end position="199"/>
    </location>
</feature>
<protein>
    <submittedName>
        <fullName evidence="2">Uncharacterized protein</fullName>
    </submittedName>
</protein>
<keyword evidence="3" id="KW-1185">Reference proteome</keyword>
<accession>A0A7H2BDF5</accession>
<reference evidence="2 3" key="1">
    <citation type="submission" date="2020-09" db="EMBL/GenBank/DDBJ databases">
        <title>Investigation of environmental microbes.</title>
        <authorList>
            <person name="Ou Y."/>
            <person name="Kang Q."/>
        </authorList>
    </citation>
    <scope>NUCLEOTIDE SEQUENCE [LARGE SCALE GENOMIC DNA]</scope>
    <source>
        <strain evidence="2 3">KJZ-14</strain>
    </source>
</reference>
<gene>
    <name evidence="2" type="ORF">IDM49_10975</name>
</gene>
<dbReference type="GeneID" id="96624763"/>
<sequence length="199" mass="19438">MTTANSNNALDRYQYLLSTASPQNIEKAHEEAFASMSAEERQQVLAALARGGETPQDSSSSSLAKAATRLEMKSPGALSGVFSNGLGSGGTVLASLAAGFVGSAVWSTLTGGDGVGGRAGLLSRIFSGGRRGLFSGGGLVGNTMPGNFGGTFGGQLGNFGGGRPRDDIPGGGFGEGRGRGGFGGPGSGGFGGPGGPGGF</sequence>
<proteinExistence type="predicted"/>
<dbReference type="AlphaFoldDB" id="A0A7H2BDF5"/>
<dbReference type="Proteomes" id="UP000516404">
    <property type="component" value="Chromosome"/>
</dbReference>
<dbReference type="RefSeq" id="WP_168615480.1">
    <property type="nucleotide sequence ID" value="NZ_BAAAOX010000017.1"/>
</dbReference>
<name>A0A7H2BDF5_9MICC</name>
<dbReference type="EMBL" id="CP061539">
    <property type="protein sequence ID" value="QNV37701.1"/>
    <property type="molecule type" value="Genomic_DNA"/>
</dbReference>